<dbReference type="Proteomes" id="UP001209878">
    <property type="component" value="Unassembled WGS sequence"/>
</dbReference>
<feature type="compositionally biased region" description="Polar residues" evidence="3">
    <location>
        <begin position="349"/>
        <end position="359"/>
    </location>
</feature>
<dbReference type="AlphaFoldDB" id="A0AAD9NUA9"/>
<dbReference type="GO" id="GO:0031491">
    <property type="term" value="F:nucleosome binding"/>
    <property type="evidence" value="ECO:0007669"/>
    <property type="project" value="TreeGrafter"/>
</dbReference>
<accession>A0AAD9NUA9</accession>
<dbReference type="InterPro" id="IPR011990">
    <property type="entry name" value="TPR-like_helical_dom_sf"/>
</dbReference>
<evidence type="ECO:0000256" key="2">
    <source>
        <dbReference type="ARBA" id="ARBA00023242"/>
    </source>
</evidence>
<proteinExistence type="predicted"/>
<dbReference type="InterPro" id="IPR019734">
    <property type="entry name" value="TPR_rpt"/>
</dbReference>
<dbReference type="GO" id="GO:0005634">
    <property type="term" value="C:nucleus"/>
    <property type="evidence" value="ECO:0007669"/>
    <property type="project" value="UniProtKB-SubCell"/>
</dbReference>
<comment type="subcellular location">
    <subcellularLocation>
        <location evidence="1">Nucleus</location>
    </subcellularLocation>
</comment>
<dbReference type="SMART" id="SM00028">
    <property type="entry name" value="TPR"/>
    <property type="match status" value="4"/>
</dbReference>
<organism evidence="4 5">
    <name type="scientific">Ridgeia piscesae</name>
    <name type="common">Tubeworm</name>
    <dbReference type="NCBI Taxonomy" id="27915"/>
    <lineage>
        <taxon>Eukaryota</taxon>
        <taxon>Metazoa</taxon>
        <taxon>Spiralia</taxon>
        <taxon>Lophotrochozoa</taxon>
        <taxon>Annelida</taxon>
        <taxon>Polychaeta</taxon>
        <taxon>Sedentaria</taxon>
        <taxon>Canalipalpata</taxon>
        <taxon>Sabellida</taxon>
        <taxon>Siboglinidae</taxon>
        <taxon>Ridgeia</taxon>
    </lineage>
</organism>
<dbReference type="SUPFAM" id="SSF48452">
    <property type="entry name" value="TPR-like"/>
    <property type="match status" value="1"/>
</dbReference>
<comment type="caution">
    <text evidence="4">The sequence shown here is derived from an EMBL/GenBank/DDBJ whole genome shotgun (WGS) entry which is preliminary data.</text>
</comment>
<gene>
    <name evidence="4" type="ORF">NP493_324g00033</name>
</gene>
<dbReference type="PANTHER" id="PTHR15502">
    <property type="entry name" value="CALCINEURIN-BINDING PROTEIN CABIN 1-RELATED"/>
    <property type="match status" value="1"/>
</dbReference>
<keyword evidence="5" id="KW-1185">Reference proteome</keyword>
<reference evidence="4" key="1">
    <citation type="journal article" date="2023" name="Mol. Biol. Evol.">
        <title>Third-Generation Sequencing Reveals the Adaptive Role of the Epigenome in Three Deep-Sea Polychaetes.</title>
        <authorList>
            <person name="Perez M."/>
            <person name="Aroh O."/>
            <person name="Sun Y."/>
            <person name="Lan Y."/>
            <person name="Juniper S.K."/>
            <person name="Young C.R."/>
            <person name="Angers B."/>
            <person name="Qian P.Y."/>
        </authorList>
    </citation>
    <scope>NUCLEOTIDE SEQUENCE</scope>
    <source>
        <strain evidence="4">R07B-5</strain>
    </source>
</reference>
<evidence type="ECO:0000313" key="4">
    <source>
        <dbReference type="EMBL" id="KAK2183067.1"/>
    </source>
</evidence>
<dbReference type="GO" id="GO:0006325">
    <property type="term" value="P:chromatin organization"/>
    <property type="evidence" value="ECO:0007669"/>
    <property type="project" value="InterPro"/>
</dbReference>
<evidence type="ECO:0000256" key="3">
    <source>
        <dbReference type="SAM" id="MobiDB-lite"/>
    </source>
</evidence>
<protein>
    <submittedName>
        <fullName evidence="4">Uncharacterized protein</fullName>
    </submittedName>
</protein>
<name>A0AAD9NUA9_RIDPI</name>
<feature type="region of interest" description="Disordered" evidence="3">
    <location>
        <begin position="329"/>
        <end position="415"/>
    </location>
</feature>
<dbReference type="Gene3D" id="1.25.40.10">
    <property type="entry name" value="Tetratricopeptide repeat domain"/>
    <property type="match status" value="1"/>
</dbReference>
<evidence type="ECO:0000256" key="1">
    <source>
        <dbReference type="ARBA" id="ARBA00004123"/>
    </source>
</evidence>
<dbReference type="InterPro" id="IPR033053">
    <property type="entry name" value="Hir3/CABIN1"/>
</dbReference>
<keyword evidence="2" id="KW-0539">Nucleus</keyword>
<dbReference type="EMBL" id="JAODUO010000324">
    <property type="protein sequence ID" value="KAK2183067.1"/>
    <property type="molecule type" value="Genomic_DNA"/>
</dbReference>
<evidence type="ECO:0000313" key="5">
    <source>
        <dbReference type="Proteomes" id="UP001209878"/>
    </source>
</evidence>
<dbReference type="PANTHER" id="PTHR15502:SF7">
    <property type="entry name" value="CALCINEURIN-BINDING PROTEIN CABIN-1"/>
    <property type="match status" value="1"/>
</dbReference>
<sequence length="703" mass="79544">MAVSFCDSFQIRIAALNDDISDDEDDDNFIIEKRTKEAQEAEAFALYNEALALQQQDEVEQARQLYLQLLQLPLIKQVEPSDSAGPLQPNLALRYSTHKNLANIASQEGNWETAIENYLQAVLVDSTDVTVWHKISKLALSLHQYSLARHAYEQGLECNAKHWPCLDGVITVLYVLNNYEACLYYVGRALRRDPGYVKGLVFLHQILTEQPSLLKSTASYFTDCDPVIYDVEVDEEEMTEFVEEALEMRRKKQELAKIPDPPTVSFTRPHIAFTWICLGESLISLYDHIAELVTRNKQVDPAQPRVNFACRVDLTSCVNMDPTAPVPECAPPPPTLPDTPTVAEPQPPTTSDVMTSDATLQDRLTDTGLTDMDLQDLEGSMGRGRGQKRKRLQWEEAGKRRSARVRNTSQKKDEEENVDYYELLSKILPLSLLQVCETEEATVVSDQPECPVDLSRASMAGDSQECFKDMDVEASKMSSESVSAREQESVEVHHFLETRQTNSGVLSLLRDFLFLLSKRSRVKWSEGLSDVYCRAYGRLRAHFEYSSLFCQDVPSDFKDMAQMCLVGCELKTDAWMVSRGKTVASPGRSPSTALVTSPAMCHFPGKFFPKDVCYLVGLTNFTVLVGEDNWKEFCARVFWLKARFHTLQNDMDLAIFYFDKVGHLLYPAMDALIFLCTSHVDLYVHQSVINSECTILTKLISKR</sequence>